<name>A0AAD4LZX7_9AGAM</name>
<keyword evidence="3" id="KW-1185">Reference proteome</keyword>
<evidence type="ECO:0000313" key="3">
    <source>
        <dbReference type="Proteomes" id="UP001203297"/>
    </source>
</evidence>
<feature type="region of interest" description="Disordered" evidence="1">
    <location>
        <begin position="130"/>
        <end position="149"/>
    </location>
</feature>
<evidence type="ECO:0000313" key="2">
    <source>
        <dbReference type="EMBL" id="KAI0296107.1"/>
    </source>
</evidence>
<accession>A0AAD4LZX7</accession>
<gene>
    <name evidence="2" type="ORF">B0F90DRAFT_1747326</name>
</gene>
<dbReference type="AlphaFoldDB" id="A0AAD4LZX7"/>
<protein>
    <submittedName>
        <fullName evidence="2">Uncharacterized protein</fullName>
    </submittedName>
</protein>
<dbReference type="EMBL" id="WTXG01000051">
    <property type="protein sequence ID" value="KAI0296107.1"/>
    <property type="molecule type" value="Genomic_DNA"/>
</dbReference>
<feature type="region of interest" description="Disordered" evidence="1">
    <location>
        <begin position="166"/>
        <end position="207"/>
    </location>
</feature>
<proteinExistence type="predicted"/>
<organism evidence="2 3">
    <name type="scientific">Multifurca ochricompacta</name>
    <dbReference type="NCBI Taxonomy" id="376703"/>
    <lineage>
        <taxon>Eukaryota</taxon>
        <taxon>Fungi</taxon>
        <taxon>Dikarya</taxon>
        <taxon>Basidiomycota</taxon>
        <taxon>Agaricomycotina</taxon>
        <taxon>Agaricomycetes</taxon>
        <taxon>Russulales</taxon>
        <taxon>Russulaceae</taxon>
        <taxon>Multifurca</taxon>
    </lineage>
</organism>
<sequence length="207" mass="23212">MRSLHELLPSEQAKQGDRILKEADELLERRKGVADIDNYNMARGLLTSAMDFRYGIEKKSVIRRSQQSRLYLDKAHETLQTIKQVTLERMIKIQREEDVEHPLLVSTEYEHATTGYIDGIEVGPLRVVVDHTSPRPSSGLPSPFDNQPSQVTASYMIHPVSRGTIKEEWKSDDVAPAASSLPTPPLTPESPAKISPARPIFSASTKR</sequence>
<evidence type="ECO:0000256" key="1">
    <source>
        <dbReference type="SAM" id="MobiDB-lite"/>
    </source>
</evidence>
<feature type="compositionally biased region" description="Polar residues" evidence="1">
    <location>
        <begin position="134"/>
        <end position="149"/>
    </location>
</feature>
<comment type="caution">
    <text evidence="2">The sequence shown here is derived from an EMBL/GenBank/DDBJ whole genome shotgun (WGS) entry which is preliminary data.</text>
</comment>
<reference evidence="2" key="1">
    <citation type="journal article" date="2022" name="New Phytol.">
        <title>Evolutionary transition to the ectomycorrhizal habit in the genomes of a hyperdiverse lineage of mushroom-forming fungi.</title>
        <authorList>
            <person name="Looney B."/>
            <person name="Miyauchi S."/>
            <person name="Morin E."/>
            <person name="Drula E."/>
            <person name="Courty P.E."/>
            <person name="Kohler A."/>
            <person name="Kuo A."/>
            <person name="LaButti K."/>
            <person name="Pangilinan J."/>
            <person name="Lipzen A."/>
            <person name="Riley R."/>
            <person name="Andreopoulos W."/>
            <person name="He G."/>
            <person name="Johnson J."/>
            <person name="Nolan M."/>
            <person name="Tritt A."/>
            <person name="Barry K.W."/>
            <person name="Grigoriev I.V."/>
            <person name="Nagy L.G."/>
            <person name="Hibbett D."/>
            <person name="Henrissat B."/>
            <person name="Matheny P.B."/>
            <person name="Labbe J."/>
            <person name="Martin F.M."/>
        </authorList>
    </citation>
    <scope>NUCLEOTIDE SEQUENCE</scope>
    <source>
        <strain evidence="2">BPL690</strain>
    </source>
</reference>
<dbReference type="Proteomes" id="UP001203297">
    <property type="component" value="Unassembled WGS sequence"/>
</dbReference>